<protein>
    <submittedName>
        <fullName evidence="2">SGNH domain-containing protein</fullName>
    </submittedName>
</protein>
<dbReference type="AlphaFoldDB" id="A0A1I8A298"/>
<evidence type="ECO:0000313" key="2">
    <source>
        <dbReference type="WBParaSite" id="L893_g32167.t1"/>
    </source>
</evidence>
<dbReference type="Proteomes" id="UP000095287">
    <property type="component" value="Unplaced"/>
</dbReference>
<accession>A0A1I8A298</accession>
<dbReference type="WBParaSite" id="L893_g32167.t1">
    <property type="protein sequence ID" value="L893_g32167.t1"/>
    <property type="gene ID" value="L893_g32167"/>
</dbReference>
<organism evidence="1 2">
    <name type="scientific">Steinernema glaseri</name>
    <dbReference type="NCBI Taxonomy" id="37863"/>
    <lineage>
        <taxon>Eukaryota</taxon>
        <taxon>Metazoa</taxon>
        <taxon>Ecdysozoa</taxon>
        <taxon>Nematoda</taxon>
        <taxon>Chromadorea</taxon>
        <taxon>Rhabditida</taxon>
        <taxon>Tylenchina</taxon>
        <taxon>Panagrolaimomorpha</taxon>
        <taxon>Strongyloidoidea</taxon>
        <taxon>Steinernematidae</taxon>
        <taxon>Steinernema</taxon>
    </lineage>
</organism>
<reference evidence="2" key="1">
    <citation type="submission" date="2016-11" db="UniProtKB">
        <authorList>
            <consortium name="WormBaseParasite"/>
        </authorList>
    </citation>
    <scope>IDENTIFICATION</scope>
</reference>
<name>A0A1I8A298_9BILA</name>
<keyword evidence="1" id="KW-1185">Reference proteome</keyword>
<evidence type="ECO:0000313" key="1">
    <source>
        <dbReference type="Proteomes" id="UP000095287"/>
    </source>
</evidence>
<proteinExistence type="predicted"/>
<sequence length="82" mass="9912">MLIEKERILRDKRSSLKLKLFDLNDSIVNSMKNLNITHPFTYQNANIQARDVHRFGYFDLWHPTSRVHYDVAKKIRIFLEDH</sequence>